<dbReference type="PANTHER" id="PTHR13115:SF8">
    <property type="entry name" value="RNA POLYMERASE-ASSOCIATED PROTEIN RTF1 HOMOLOG"/>
    <property type="match status" value="1"/>
</dbReference>
<evidence type="ECO:0000256" key="1">
    <source>
        <dbReference type="ARBA" id="ARBA00004123"/>
    </source>
</evidence>
<evidence type="ECO:0000313" key="9">
    <source>
        <dbReference type="Proteomes" id="UP000320333"/>
    </source>
</evidence>
<feature type="region of interest" description="Disordered" evidence="6">
    <location>
        <begin position="102"/>
        <end position="229"/>
    </location>
</feature>
<feature type="compositionally biased region" description="Acidic residues" evidence="6">
    <location>
        <begin position="37"/>
        <end position="58"/>
    </location>
</feature>
<dbReference type="Proteomes" id="UP000320333">
    <property type="component" value="Unassembled WGS sequence"/>
</dbReference>
<dbReference type="PROSITE" id="PS51360">
    <property type="entry name" value="PLUS3"/>
    <property type="match status" value="1"/>
</dbReference>
<proteinExistence type="predicted"/>
<dbReference type="InterPro" id="IPR004343">
    <property type="entry name" value="Plus-3_dom"/>
</dbReference>
<dbReference type="PANTHER" id="PTHR13115">
    <property type="entry name" value="RNA POLYMERASE-ASSOCIATED PROTEIN RTF1 HOMOLOG"/>
    <property type="match status" value="1"/>
</dbReference>
<feature type="region of interest" description="Disordered" evidence="6">
    <location>
        <begin position="1"/>
        <end position="74"/>
    </location>
</feature>
<keyword evidence="2" id="KW-0805">Transcription regulation</keyword>
<feature type="domain" description="Plus3" evidence="7">
    <location>
        <begin position="232"/>
        <end position="367"/>
    </location>
</feature>
<comment type="caution">
    <text evidence="8">The sequence shown here is derived from an EMBL/GenBank/DDBJ whole genome shotgun (WGS) entry which is preliminary data.</text>
</comment>
<dbReference type="STRING" id="246404.A0A507F0S2"/>
<dbReference type="Pfam" id="PF03126">
    <property type="entry name" value="Plus-3"/>
    <property type="match status" value="1"/>
</dbReference>
<dbReference type="Gene3D" id="3.90.70.200">
    <property type="entry name" value="Plus-3 domain"/>
    <property type="match status" value="1"/>
</dbReference>
<evidence type="ECO:0000256" key="3">
    <source>
        <dbReference type="ARBA" id="ARBA00023163"/>
    </source>
</evidence>
<dbReference type="SMART" id="SM00719">
    <property type="entry name" value="Plus3"/>
    <property type="match status" value="1"/>
</dbReference>
<dbReference type="AlphaFoldDB" id="A0A507F0S2"/>
<accession>A0A507F0S2</accession>
<evidence type="ECO:0000256" key="6">
    <source>
        <dbReference type="SAM" id="MobiDB-lite"/>
    </source>
</evidence>
<evidence type="ECO:0000256" key="4">
    <source>
        <dbReference type="ARBA" id="ARBA00023242"/>
    </source>
</evidence>
<dbReference type="EMBL" id="QEAP01000307">
    <property type="protein sequence ID" value="TPX69714.1"/>
    <property type="molecule type" value="Genomic_DNA"/>
</dbReference>
<evidence type="ECO:0000313" key="8">
    <source>
        <dbReference type="EMBL" id="TPX69714.1"/>
    </source>
</evidence>
<dbReference type="GO" id="GO:0016593">
    <property type="term" value="C:Cdc73/Paf1 complex"/>
    <property type="evidence" value="ECO:0007669"/>
    <property type="project" value="TreeGrafter"/>
</dbReference>
<dbReference type="GO" id="GO:0003677">
    <property type="term" value="F:DNA binding"/>
    <property type="evidence" value="ECO:0007669"/>
    <property type="project" value="InterPro"/>
</dbReference>
<keyword evidence="4" id="KW-0539">Nucleus</keyword>
<sequence>MSDFDDDIEDELLALAAGEPKPRATQKKRRNDSDSDRSDDEDGAVDDEVAEDSDDNEEVREIRRWGDDLMGDEEDRRMLNAMTALDREKFLADRAERRQVVLDRLELKRKVRGAGGGAVSGSGASKDAGRRSNRKAEEKSKASKSLRALKRQRDEKSSKRTSANTDPTPERRKAANYYSSEDEDSDRDQRDRGRDRDGDRGRDRDRDRYSDDDDRYRSSSYRDKEYSKSSEKPGIDLIRKITVSRNDLERCMYMRNFRELVIGSFVRLVFGVDPETKQQKYRLCKVADVSERDKAYNVGSSVCKKQLHLVYGSFKEKAFLMDIVSNSPPREDEYSRYLAALAKEPMISSREAEAKSEEIQEARNHVFSNEEVEDMVAQKKALLRTPINIASEKILVLRQLDQARDDENFEQIAALEAKLEELNELTSEKLKEGTSKLDAFAKLNERNRLRGYEEARRAEIEMKNFKSRGANGGGGSMEDVKPVIQERVKPSTSIRIALNQLELTVFSKDPFFDTIDLSDLM</sequence>
<keyword evidence="9" id="KW-1185">Reference proteome</keyword>
<dbReference type="SUPFAM" id="SSF159042">
    <property type="entry name" value="Plus3-like"/>
    <property type="match status" value="1"/>
</dbReference>
<evidence type="ECO:0000259" key="7">
    <source>
        <dbReference type="PROSITE" id="PS51360"/>
    </source>
</evidence>
<dbReference type="InterPro" id="IPR036128">
    <property type="entry name" value="Plus3-like_sf"/>
</dbReference>
<feature type="compositionally biased region" description="Basic and acidic residues" evidence="6">
    <location>
        <begin position="187"/>
        <end position="229"/>
    </location>
</feature>
<feature type="compositionally biased region" description="Acidic residues" evidence="6">
    <location>
        <begin position="1"/>
        <end position="12"/>
    </location>
</feature>
<protein>
    <recommendedName>
        <fullName evidence="7">Plus3 domain-containing protein</fullName>
    </recommendedName>
</protein>
<organism evidence="8 9">
    <name type="scientific">Chytriomyces confervae</name>
    <dbReference type="NCBI Taxonomy" id="246404"/>
    <lineage>
        <taxon>Eukaryota</taxon>
        <taxon>Fungi</taxon>
        <taxon>Fungi incertae sedis</taxon>
        <taxon>Chytridiomycota</taxon>
        <taxon>Chytridiomycota incertae sedis</taxon>
        <taxon>Chytridiomycetes</taxon>
        <taxon>Chytridiales</taxon>
        <taxon>Chytriomycetaceae</taxon>
        <taxon>Chytriomyces</taxon>
    </lineage>
</organism>
<reference evidence="8 9" key="1">
    <citation type="journal article" date="2019" name="Sci. Rep.">
        <title>Comparative genomics of chytrid fungi reveal insights into the obligate biotrophic and pathogenic lifestyle of Synchytrium endobioticum.</title>
        <authorList>
            <person name="van de Vossenberg B.T.L.H."/>
            <person name="Warris S."/>
            <person name="Nguyen H.D.T."/>
            <person name="van Gent-Pelzer M.P.E."/>
            <person name="Joly D.L."/>
            <person name="van de Geest H.C."/>
            <person name="Bonants P.J.M."/>
            <person name="Smith D.S."/>
            <person name="Levesque C.A."/>
            <person name="van der Lee T.A.J."/>
        </authorList>
    </citation>
    <scope>NUCLEOTIDE SEQUENCE [LARGE SCALE GENOMIC DNA]</scope>
    <source>
        <strain evidence="8 9">CBS 675.73</strain>
    </source>
</reference>
<dbReference type="OrthoDB" id="166375at2759"/>
<evidence type="ECO:0000256" key="2">
    <source>
        <dbReference type="ARBA" id="ARBA00023015"/>
    </source>
</evidence>
<keyword evidence="3" id="KW-0804">Transcription</keyword>
<evidence type="ECO:0000256" key="5">
    <source>
        <dbReference type="SAM" id="Coils"/>
    </source>
</evidence>
<dbReference type="GO" id="GO:1990269">
    <property type="term" value="F:RNA polymerase II C-terminal domain phosphoserine binding"/>
    <property type="evidence" value="ECO:0007669"/>
    <property type="project" value="TreeGrafter"/>
</dbReference>
<feature type="coiled-coil region" evidence="5">
    <location>
        <begin position="405"/>
        <end position="432"/>
    </location>
</feature>
<comment type="subcellular location">
    <subcellularLocation>
        <location evidence="1">Nucleus</location>
    </subcellularLocation>
</comment>
<feature type="compositionally biased region" description="Basic and acidic residues" evidence="6">
    <location>
        <begin position="127"/>
        <end position="141"/>
    </location>
</feature>
<keyword evidence="5" id="KW-0175">Coiled coil</keyword>
<name>A0A507F0S2_9FUNG</name>
<gene>
    <name evidence="8" type="ORF">CcCBS67573_g06772</name>
</gene>